<accession>A0A1X2HAY9</accession>
<dbReference type="OrthoDB" id="2301722at2759"/>
<name>A0A1X2HAY9_SYNRA</name>
<feature type="region of interest" description="Disordered" evidence="1">
    <location>
        <begin position="1"/>
        <end position="21"/>
    </location>
</feature>
<evidence type="ECO:0000313" key="2">
    <source>
        <dbReference type="EMBL" id="ORY95812.1"/>
    </source>
</evidence>
<dbReference type="Proteomes" id="UP000242180">
    <property type="component" value="Unassembled WGS sequence"/>
</dbReference>
<feature type="region of interest" description="Disordered" evidence="1">
    <location>
        <begin position="69"/>
        <end position="98"/>
    </location>
</feature>
<reference evidence="2 3" key="1">
    <citation type="submission" date="2016-07" db="EMBL/GenBank/DDBJ databases">
        <title>Pervasive Adenine N6-methylation of Active Genes in Fungi.</title>
        <authorList>
            <consortium name="DOE Joint Genome Institute"/>
            <person name="Mondo S.J."/>
            <person name="Dannebaum R.O."/>
            <person name="Kuo R.C."/>
            <person name="Labutti K."/>
            <person name="Haridas S."/>
            <person name="Kuo A."/>
            <person name="Salamov A."/>
            <person name="Ahrendt S.R."/>
            <person name="Lipzen A."/>
            <person name="Sullivan W."/>
            <person name="Andreopoulos W.B."/>
            <person name="Clum A."/>
            <person name="Lindquist E."/>
            <person name="Daum C."/>
            <person name="Ramamoorthy G.K."/>
            <person name="Gryganskyi A."/>
            <person name="Culley D."/>
            <person name="Magnuson J.K."/>
            <person name="James T.Y."/>
            <person name="O'Malley M.A."/>
            <person name="Stajich J.E."/>
            <person name="Spatafora J.W."/>
            <person name="Visel A."/>
            <person name="Grigoriev I.V."/>
        </authorList>
    </citation>
    <scope>NUCLEOTIDE SEQUENCE [LARGE SCALE GENOMIC DNA]</scope>
    <source>
        <strain evidence="2 3">NRRL 2496</strain>
    </source>
</reference>
<dbReference type="EMBL" id="MCGN01000006">
    <property type="protein sequence ID" value="ORY95812.1"/>
    <property type="molecule type" value="Genomic_DNA"/>
</dbReference>
<sequence>MAPFQQQFSARFSPLPFGEQSFQPPMTTNQALIQMPAQSIQTLHRIESKGEPDRIRRQDSLEEMNAAHLEPSTEALREEDNPAAFFDPPRNAEGKSEREANAVMKRLDKNVDMCITWIKRRLPKHEQYPSWRSLSEGDHDAVVGRFVDEVRTALQLLIDKCEKNWMARCLLIGKFDNIRDPAARKRVHAQAVYDDSRTSSATPVLTAQRSDMSILTTADDAMSTTSYARYVFQRSKLLFTRFASVPTTICCNYGC</sequence>
<feature type="compositionally biased region" description="Polar residues" evidence="1">
    <location>
        <begin position="1"/>
        <end position="10"/>
    </location>
</feature>
<evidence type="ECO:0000256" key="1">
    <source>
        <dbReference type="SAM" id="MobiDB-lite"/>
    </source>
</evidence>
<dbReference type="InParanoid" id="A0A1X2HAY9"/>
<keyword evidence="3" id="KW-1185">Reference proteome</keyword>
<organism evidence="2 3">
    <name type="scientific">Syncephalastrum racemosum</name>
    <name type="common">Filamentous fungus</name>
    <dbReference type="NCBI Taxonomy" id="13706"/>
    <lineage>
        <taxon>Eukaryota</taxon>
        <taxon>Fungi</taxon>
        <taxon>Fungi incertae sedis</taxon>
        <taxon>Mucoromycota</taxon>
        <taxon>Mucoromycotina</taxon>
        <taxon>Mucoromycetes</taxon>
        <taxon>Mucorales</taxon>
        <taxon>Syncephalastraceae</taxon>
        <taxon>Syncephalastrum</taxon>
    </lineage>
</organism>
<protein>
    <submittedName>
        <fullName evidence="2">Uncharacterized protein</fullName>
    </submittedName>
</protein>
<evidence type="ECO:0000313" key="3">
    <source>
        <dbReference type="Proteomes" id="UP000242180"/>
    </source>
</evidence>
<dbReference type="AlphaFoldDB" id="A0A1X2HAY9"/>
<comment type="caution">
    <text evidence="2">The sequence shown here is derived from an EMBL/GenBank/DDBJ whole genome shotgun (WGS) entry which is preliminary data.</text>
</comment>
<gene>
    <name evidence="2" type="ORF">BCR43DRAFT_525477</name>
</gene>
<proteinExistence type="predicted"/>